<gene>
    <name evidence="2" type="ORF">EYF80_029081</name>
</gene>
<comment type="caution">
    <text evidence="2">The sequence shown here is derived from an EMBL/GenBank/DDBJ whole genome shotgun (WGS) entry which is preliminary data.</text>
</comment>
<dbReference type="AlphaFoldDB" id="A0A4Z2H4E6"/>
<accession>A0A4Z2H4E6</accession>
<sequence length="93" mass="10337">MMMKNQDDDEEATRWSSAASEPQTASQGTTDVTPRHRSSVSGVGRTRELRLTSVNLQTLLIKFSSRVSKAAPEFCARVLSACFLLLFCVQRDL</sequence>
<feature type="compositionally biased region" description="Polar residues" evidence="1">
    <location>
        <begin position="14"/>
        <end position="32"/>
    </location>
</feature>
<keyword evidence="3" id="KW-1185">Reference proteome</keyword>
<name>A0A4Z2H4E6_9TELE</name>
<feature type="region of interest" description="Disordered" evidence="1">
    <location>
        <begin position="1"/>
        <end position="44"/>
    </location>
</feature>
<protein>
    <submittedName>
        <fullName evidence="2">Uncharacterized protein</fullName>
    </submittedName>
</protein>
<evidence type="ECO:0000256" key="1">
    <source>
        <dbReference type="SAM" id="MobiDB-lite"/>
    </source>
</evidence>
<dbReference type="EMBL" id="SRLO01000329">
    <property type="protein sequence ID" value="TNN60737.1"/>
    <property type="molecule type" value="Genomic_DNA"/>
</dbReference>
<evidence type="ECO:0000313" key="2">
    <source>
        <dbReference type="EMBL" id="TNN60737.1"/>
    </source>
</evidence>
<dbReference type="Proteomes" id="UP000314294">
    <property type="component" value="Unassembled WGS sequence"/>
</dbReference>
<organism evidence="2 3">
    <name type="scientific">Liparis tanakae</name>
    <name type="common">Tanaka's snailfish</name>
    <dbReference type="NCBI Taxonomy" id="230148"/>
    <lineage>
        <taxon>Eukaryota</taxon>
        <taxon>Metazoa</taxon>
        <taxon>Chordata</taxon>
        <taxon>Craniata</taxon>
        <taxon>Vertebrata</taxon>
        <taxon>Euteleostomi</taxon>
        <taxon>Actinopterygii</taxon>
        <taxon>Neopterygii</taxon>
        <taxon>Teleostei</taxon>
        <taxon>Neoteleostei</taxon>
        <taxon>Acanthomorphata</taxon>
        <taxon>Eupercaria</taxon>
        <taxon>Perciformes</taxon>
        <taxon>Cottioidei</taxon>
        <taxon>Cottales</taxon>
        <taxon>Liparidae</taxon>
        <taxon>Liparis</taxon>
    </lineage>
</organism>
<evidence type="ECO:0000313" key="3">
    <source>
        <dbReference type="Proteomes" id="UP000314294"/>
    </source>
</evidence>
<proteinExistence type="predicted"/>
<reference evidence="2 3" key="1">
    <citation type="submission" date="2019-03" db="EMBL/GenBank/DDBJ databases">
        <title>First draft genome of Liparis tanakae, snailfish: a comprehensive survey of snailfish specific genes.</title>
        <authorList>
            <person name="Kim W."/>
            <person name="Song I."/>
            <person name="Jeong J.-H."/>
            <person name="Kim D."/>
            <person name="Kim S."/>
            <person name="Ryu S."/>
            <person name="Song J.Y."/>
            <person name="Lee S.K."/>
        </authorList>
    </citation>
    <scope>NUCLEOTIDE SEQUENCE [LARGE SCALE GENOMIC DNA]</scope>
    <source>
        <tissue evidence="2">Muscle</tissue>
    </source>
</reference>